<dbReference type="InterPro" id="IPR000713">
    <property type="entry name" value="Mur_ligase_N"/>
</dbReference>
<feature type="domain" description="Mur ligase C-terminal" evidence="13">
    <location>
        <begin position="323"/>
        <end position="448"/>
    </location>
</feature>
<dbReference type="SUPFAM" id="SSF53623">
    <property type="entry name" value="MurD-like peptide ligases, catalytic domain"/>
    <property type="match status" value="1"/>
</dbReference>
<dbReference type="GO" id="GO:0009252">
    <property type="term" value="P:peptidoglycan biosynthetic process"/>
    <property type="evidence" value="ECO:0007669"/>
    <property type="project" value="UniProtKB-UniRule"/>
</dbReference>
<organism evidence="15 16">
    <name type="scientific">Carnobacterium viridans</name>
    <dbReference type="NCBI Taxonomy" id="174587"/>
    <lineage>
        <taxon>Bacteria</taxon>
        <taxon>Bacillati</taxon>
        <taxon>Bacillota</taxon>
        <taxon>Bacilli</taxon>
        <taxon>Lactobacillales</taxon>
        <taxon>Carnobacteriaceae</taxon>
        <taxon>Carnobacterium</taxon>
    </lineage>
</organism>
<dbReference type="Pfam" id="PF01225">
    <property type="entry name" value="Mur_ligase"/>
    <property type="match status" value="1"/>
</dbReference>
<comment type="subcellular location">
    <subcellularLocation>
        <location evidence="10 11">Cytoplasm</location>
    </subcellularLocation>
</comment>
<dbReference type="PANTHER" id="PTHR43024">
    <property type="entry name" value="UDP-N-ACETYLMURAMOYL-TRIPEPTIDE--D-ALANYL-D-ALANINE LIGASE"/>
    <property type="match status" value="1"/>
</dbReference>
<dbReference type="InterPro" id="IPR051046">
    <property type="entry name" value="MurCDEF_CellWall_CoF430Synth"/>
</dbReference>
<evidence type="ECO:0000259" key="12">
    <source>
        <dbReference type="Pfam" id="PF01225"/>
    </source>
</evidence>
<dbReference type="Gene3D" id="3.40.1190.10">
    <property type="entry name" value="Mur-like, catalytic domain"/>
    <property type="match status" value="1"/>
</dbReference>
<dbReference type="EMBL" id="FNJW01000008">
    <property type="protein sequence ID" value="SDQ39572.1"/>
    <property type="molecule type" value="Genomic_DNA"/>
</dbReference>
<keyword evidence="4 10" id="KW-0547">Nucleotide-binding</keyword>
<dbReference type="PANTHER" id="PTHR43024:SF1">
    <property type="entry name" value="UDP-N-ACETYLMURAMOYL-TRIPEPTIDE--D-ALANYL-D-ALANINE LIGASE"/>
    <property type="match status" value="1"/>
</dbReference>
<evidence type="ECO:0000256" key="6">
    <source>
        <dbReference type="ARBA" id="ARBA00022960"/>
    </source>
</evidence>
<reference evidence="16" key="1">
    <citation type="submission" date="2016-10" db="EMBL/GenBank/DDBJ databases">
        <authorList>
            <person name="Varghese N."/>
            <person name="Submissions S."/>
        </authorList>
    </citation>
    <scope>NUCLEOTIDE SEQUENCE [LARGE SCALE GENOMIC DNA]</scope>
    <source>
        <strain evidence="16">MPL-11</strain>
    </source>
</reference>
<evidence type="ECO:0000256" key="2">
    <source>
        <dbReference type="ARBA" id="ARBA00022598"/>
    </source>
</evidence>
<dbReference type="GO" id="GO:0005524">
    <property type="term" value="F:ATP binding"/>
    <property type="evidence" value="ECO:0007669"/>
    <property type="project" value="UniProtKB-UniRule"/>
</dbReference>
<dbReference type="Gene3D" id="3.40.1390.10">
    <property type="entry name" value="MurE/MurF, N-terminal domain"/>
    <property type="match status" value="1"/>
</dbReference>
<comment type="pathway">
    <text evidence="10 11">Cell wall biogenesis; peptidoglycan biosynthesis.</text>
</comment>
<keyword evidence="7 10" id="KW-0573">Peptidoglycan synthesis</keyword>
<name>A0A1H1AIW5_9LACT</name>
<evidence type="ECO:0000256" key="7">
    <source>
        <dbReference type="ARBA" id="ARBA00022984"/>
    </source>
</evidence>
<evidence type="ECO:0000256" key="8">
    <source>
        <dbReference type="ARBA" id="ARBA00023306"/>
    </source>
</evidence>
<comment type="function">
    <text evidence="10 11">Involved in cell wall formation. Catalyzes the final step in the synthesis of UDP-N-acetylmuramoyl-pentapeptide, the precursor of murein.</text>
</comment>
<dbReference type="GO" id="GO:0051301">
    <property type="term" value="P:cell division"/>
    <property type="evidence" value="ECO:0007669"/>
    <property type="project" value="UniProtKB-KW"/>
</dbReference>
<gene>
    <name evidence="10" type="primary">murF</name>
    <name evidence="15" type="ORF">SAMN04487752_2108</name>
</gene>
<keyword evidence="6 10" id="KW-0133">Cell shape</keyword>
<dbReference type="InterPro" id="IPR013221">
    <property type="entry name" value="Mur_ligase_cen"/>
</dbReference>
<keyword evidence="16" id="KW-1185">Reference proteome</keyword>
<evidence type="ECO:0000256" key="9">
    <source>
        <dbReference type="ARBA" id="ARBA00023316"/>
    </source>
</evidence>
<evidence type="ECO:0000313" key="16">
    <source>
        <dbReference type="Proteomes" id="UP000199481"/>
    </source>
</evidence>
<dbReference type="Proteomes" id="UP000199481">
    <property type="component" value="Unassembled WGS sequence"/>
</dbReference>
<dbReference type="EC" id="6.3.2.10" evidence="10 11"/>
<dbReference type="SUPFAM" id="SSF53244">
    <property type="entry name" value="MurD-like peptide ligases, peptide-binding domain"/>
    <property type="match status" value="1"/>
</dbReference>
<dbReference type="GO" id="GO:0008360">
    <property type="term" value="P:regulation of cell shape"/>
    <property type="evidence" value="ECO:0007669"/>
    <property type="project" value="UniProtKB-KW"/>
</dbReference>
<evidence type="ECO:0000259" key="14">
    <source>
        <dbReference type="Pfam" id="PF08245"/>
    </source>
</evidence>
<feature type="domain" description="Mur ligase central" evidence="14">
    <location>
        <begin position="114"/>
        <end position="299"/>
    </location>
</feature>
<evidence type="ECO:0000256" key="1">
    <source>
        <dbReference type="ARBA" id="ARBA00022490"/>
    </source>
</evidence>
<evidence type="ECO:0000259" key="13">
    <source>
        <dbReference type="Pfam" id="PF02875"/>
    </source>
</evidence>
<feature type="binding site" evidence="10">
    <location>
        <begin position="116"/>
        <end position="122"/>
    </location>
    <ligand>
        <name>ATP</name>
        <dbReference type="ChEBI" id="CHEBI:30616"/>
    </ligand>
</feature>
<dbReference type="AlphaFoldDB" id="A0A1H1AIW5"/>
<dbReference type="Gene3D" id="3.90.190.20">
    <property type="entry name" value="Mur ligase, C-terminal domain"/>
    <property type="match status" value="1"/>
</dbReference>
<feature type="domain" description="Mur ligase N-terminal catalytic" evidence="12">
    <location>
        <begin position="26"/>
        <end position="103"/>
    </location>
</feature>
<keyword evidence="9 10" id="KW-0961">Cell wall biogenesis/degradation</keyword>
<dbReference type="NCBIfam" id="TIGR01143">
    <property type="entry name" value="murF"/>
    <property type="match status" value="1"/>
</dbReference>
<dbReference type="InterPro" id="IPR036565">
    <property type="entry name" value="Mur-like_cat_sf"/>
</dbReference>
<keyword evidence="1 10" id="KW-0963">Cytoplasm</keyword>
<proteinExistence type="inferred from homology"/>
<keyword evidence="8 10" id="KW-0131">Cell cycle</keyword>
<dbReference type="GO" id="GO:0008766">
    <property type="term" value="F:UDP-N-acetylmuramoylalanyl-D-glutamyl-2,6-diaminopimelate-D-alanyl-D-alanine ligase activity"/>
    <property type="evidence" value="ECO:0007669"/>
    <property type="project" value="RHEA"/>
</dbReference>
<keyword evidence="2 10" id="KW-0436">Ligase</keyword>
<dbReference type="GO" id="GO:0005737">
    <property type="term" value="C:cytoplasm"/>
    <property type="evidence" value="ECO:0007669"/>
    <property type="project" value="UniProtKB-SubCell"/>
</dbReference>
<protein>
    <recommendedName>
        <fullName evidence="10 11">UDP-N-acetylmuramoyl-tripeptide--D-alanyl-D-alanine ligase</fullName>
        <ecNumber evidence="10 11">6.3.2.10</ecNumber>
    </recommendedName>
    <alternativeName>
        <fullName evidence="10">D-alanyl-D-alanine-adding enzyme</fullName>
    </alternativeName>
</protein>
<dbReference type="InterPro" id="IPR035911">
    <property type="entry name" value="MurE/MurF_N"/>
</dbReference>
<dbReference type="OrthoDB" id="9801978at2"/>
<dbReference type="UniPathway" id="UPA00219"/>
<dbReference type="RefSeq" id="WP_089977764.1">
    <property type="nucleotide sequence ID" value="NZ_FNJW01000008.1"/>
</dbReference>
<dbReference type="InterPro" id="IPR036615">
    <property type="entry name" value="Mur_ligase_C_dom_sf"/>
</dbReference>
<sequence>MISLTVKEIAIAVGAINDTNQWSDREITSVNFDTRKLVKGSLFVPLLGTNDGHHFILKAVENGAAVSLWSKSLNDLPLELEQEFPVIQVNDTLKALQDLAAFYLTKVAPKVVGITGSNGKTTTKDMTDAVLSSQYRVHKTQGNFNNHIGLPITILEMPIETEVVILEMGMSRAGEIKVLSDLAKPDVAIITMIGESHIEFFGSRAGIADAKMEICSGLKENGVLIYPGEEPLLQEKVTVLKESQLKTFGTSPENDLYPLEIDAQMNRTSFITNERPDLVVNLPVLGTYNVNNALAALMAGMTLGIPIEKSAPKLAQFQLTKNRTEWLKGINESSILNDAYNANPTAMRAVLDNFSTFTNTGKKIVVLGDMLELGDQSSELHLRVKDSLDPARIEKVILYGEQMTVLYEALKGTFDEESLFHFIGAKEPLIKFVEKQINPGDYILIKSSLGTDLLSVVRSLQV</sequence>
<evidence type="ECO:0000256" key="11">
    <source>
        <dbReference type="RuleBase" id="RU004136"/>
    </source>
</evidence>
<dbReference type="InterPro" id="IPR005863">
    <property type="entry name" value="UDP-N-AcMur_synth"/>
</dbReference>
<dbReference type="GO" id="GO:0071555">
    <property type="term" value="P:cell wall organization"/>
    <property type="evidence" value="ECO:0007669"/>
    <property type="project" value="UniProtKB-KW"/>
</dbReference>
<evidence type="ECO:0000256" key="4">
    <source>
        <dbReference type="ARBA" id="ARBA00022741"/>
    </source>
</evidence>
<dbReference type="HAMAP" id="MF_02019">
    <property type="entry name" value="MurF"/>
    <property type="match status" value="1"/>
</dbReference>
<dbReference type="Pfam" id="PF08245">
    <property type="entry name" value="Mur_ligase_M"/>
    <property type="match status" value="1"/>
</dbReference>
<comment type="similarity">
    <text evidence="10">Belongs to the MurCDEF family. MurF subfamily.</text>
</comment>
<dbReference type="Pfam" id="PF02875">
    <property type="entry name" value="Mur_ligase_C"/>
    <property type="match status" value="1"/>
</dbReference>
<evidence type="ECO:0000256" key="3">
    <source>
        <dbReference type="ARBA" id="ARBA00022618"/>
    </source>
</evidence>
<dbReference type="InterPro" id="IPR004101">
    <property type="entry name" value="Mur_ligase_C"/>
</dbReference>
<keyword evidence="5 10" id="KW-0067">ATP-binding</keyword>
<keyword evidence="3 10" id="KW-0132">Cell division</keyword>
<dbReference type="GO" id="GO:0047480">
    <property type="term" value="F:UDP-N-acetylmuramoyl-tripeptide-D-alanyl-D-alanine ligase activity"/>
    <property type="evidence" value="ECO:0007669"/>
    <property type="project" value="UniProtKB-UniRule"/>
</dbReference>
<evidence type="ECO:0000256" key="5">
    <source>
        <dbReference type="ARBA" id="ARBA00022840"/>
    </source>
</evidence>
<evidence type="ECO:0000313" key="15">
    <source>
        <dbReference type="EMBL" id="SDQ39572.1"/>
    </source>
</evidence>
<accession>A0A1H1AIW5</accession>
<dbReference type="SUPFAM" id="SSF63418">
    <property type="entry name" value="MurE/MurF N-terminal domain"/>
    <property type="match status" value="1"/>
</dbReference>
<comment type="catalytic activity">
    <reaction evidence="11">
        <text>D-alanyl-D-alanine + UDP-N-acetyl-alpha-D-muramoyl-L-alanyl-gamma-D-glutamyl-meso-2,6-diaminopimelate + ATP = UDP-N-acetyl-alpha-D-muramoyl-L-alanyl-gamma-D-glutamyl-meso-2,6-diaminopimeloyl-D-alanyl-D-alanine + ADP + phosphate + H(+)</text>
        <dbReference type="Rhea" id="RHEA:28374"/>
        <dbReference type="ChEBI" id="CHEBI:15378"/>
        <dbReference type="ChEBI" id="CHEBI:30616"/>
        <dbReference type="ChEBI" id="CHEBI:43474"/>
        <dbReference type="ChEBI" id="CHEBI:57822"/>
        <dbReference type="ChEBI" id="CHEBI:61386"/>
        <dbReference type="ChEBI" id="CHEBI:83905"/>
        <dbReference type="ChEBI" id="CHEBI:456216"/>
        <dbReference type="EC" id="6.3.2.10"/>
    </reaction>
</comment>
<evidence type="ECO:0000256" key="10">
    <source>
        <dbReference type="HAMAP-Rule" id="MF_02019"/>
    </source>
</evidence>
<comment type="catalytic activity">
    <reaction evidence="10">
        <text>UDP-N-acetyl-alpha-D-muramoyl-L-alanyl-gamma-D-glutamyl-L-lysine + D-alanyl-D-alanine + ATP = UDP-N-acetyl-alpha-D-muramoyl-L-alanyl-gamma-D-glutamyl-L-lysyl-D-alanyl-D-alanine + ADP + phosphate + H(+)</text>
        <dbReference type="Rhea" id="RHEA:16085"/>
        <dbReference type="ChEBI" id="CHEBI:15378"/>
        <dbReference type="ChEBI" id="CHEBI:30616"/>
        <dbReference type="ChEBI" id="CHEBI:43474"/>
        <dbReference type="ChEBI" id="CHEBI:57822"/>
        <dbReference type="ChEBI" id="CHEBI:70758"/>
        <dbReference type="ChEBI" id="CHEBI:83903"/>
        <dbReference type="ChEBI" id="CHEBI:456216"/>
        <dbReference type="EC" id="6.3.2.10"/>
    </reaction>
</comment>